<dbReference type="RefSeq" id="WP_157775472.1">
    <property type="nucleotide sequence ID" value="NZ_CP022163.1"/>
</dbReference>
<evidence type="ECO:0000313" key="1">
    <source>
        <dbReference type="EMBL" id="ATB31609.1"/>
    </source>
</evidence>
<organism evidence="1 2">
    <name type="scientific">Melittangium boletus DSM 14713</name>
    <dbReference type="NCBI Taxonomy" id="1294270"/>
    <lineage>
        <taxon>Bacteria</taxon>
        <taxon>Pseudomonadati</taxon>
        <taxon>Myxococcota</taxon>
        <taxon>Myxococcia</taxon>
        <taxon>Myxococcales</taxon>
        <taxon>Cystobacterineae</taxon>
        <taxon>Archangiaceae</taxon>
        <taxon>Melittangium</taxon>
    </lineage>
</organism>
<protein>
    <submittedName>
        <fullName evidence="1">Uncharacterized protein</fullName>
    </submittedName>
</protein>
<evidence type="ECO:0000313" key="2">
    <source>
        <dbReference type="Proteomes" id="UP000217289"/>
    </source>
</evidence>
<dbReference type="EMBL" id="CP022163">
    <property type="protein sequence ID" value="ATB31609.1"/>
    <property type="molecule type" value="Genomic_DNA"/>
</dbReference>
<gene>
    <name evidence="1" type="ORF">MEBOL_005072</name>
</gene>
<proteinExistence type="predicted"/>
<keyword evidence="2" id="KW-1185">Reference proteome</keyword>
<name>A0A250IIG0_9BACT</name>
<accession>A0A250IIG0</accession>
<dbReference type="Proteomes" id="UP000217289">
    <property type="component" value="Chromosome"/>
</dbReference>
<dbReference type="AlphaFoldDB" id="A0A250IIG0"/>
<dbReference type="OrthoDB" id="5501681at2"/>
<sequence length="229" mass="25346">MGLDSPSATCRNSLTACAALHGKEIGSATAVLKVVLDVTAQKSIEEALEECANQARSEVLLRYEGTFEKTSPLAAECKQETKDARGRRVTWAMRLGIEMHEAAQKCAQEKLGKLRPGGFSLDQRYRIDLRTKQKKLVSHEEERILEASGNIGELRGTLKPDVVIHSGDALNAQAVYDFKFPCVNTERFPGWNPFPEDHPFADFTQGQMYRNHIAPLIGRVAPRLGTTHG</sequence>
<reference evidence="1 2" key="1">
    <citation type="submission" date="2017-06" db="EMBL/GenBank/DDBJ databases">
        <authorList>
            <person name="Kim H.J."/>
            <person name="Triplett B.A."/>
        </authorList>
    </citation>
    <scope>NUCLEOTIDE SEQUENCE [LARGE SCALE GENOMIC DNA]</scope>
    <source>
        <strain evidence="1 2">DSM 14713</strain>
    </source>
</reference>
<dbReference type="KEGG" id="mbd:MEBOL_005072"/>